<evidence type="ECO:0000313" key="4">
    <source>
        <dbReference type="Proteomes" id="UP001204621"/>
    </source>
</evidence>
<organism evidence="3 4">
    <name type="scientific">Massilia terrae</name>
    <dbReference type="NCBI Taxonomy" id="1811224"/>
    <lineage>
        <taxon>Bacteria</taxon>
        <taxon>Pseudomonadati</taxon>
        <taxon>Pseudomonadota</taxon>
        <taxon>Betaproteobacteria</taxon>
        <taxon>Burkholderiales</taxon>
        <taxon>Oxalobacteraceae</taxon>
        <taxon>Telluria group</taxon>
        <taxon>Massilia</taxon>
    </lineage>
</organism>
<dbReference type="InterPro" id="IPR050272">
    <property type="entry name" value="Isochorismatase-like_hydrls"/>
</dbReference>
<evidence type="ECO:0000313" key="3">
    <source>
        <dbReference type="EMBL" id="MCS0659807.1"/>
    </source>
</evidence>
<accession>A0ABT2D0U8</accession>
<proteinExistence type="predicted"/>
<keyword evidence="4" id="KW-1185">Reference proteome</keyword>
<name>A0ABT2D0U8_9BURK</name>
<dbReference type="InterPro" id="IPR000868">
    <property type="entry name" value="Isochorismatase-like_dom"/>
</dbReference>
<evidence type="ECO:0000259" key="2">
    <source>
        <dbReference type="Pfam" id="PF00857"/>
    </source>
</evidence>
<protein>
    <submittedName>
        <fullName evidence="3">Cysteine hydrolase</fullName>
    </submittedName>
</protein>
<evidence type="ECO:0000256" key="1">
    <source>
        <dbReference type="ARBA" id="ARBA00022801"/>
    </source>
</evidence>
<feature type="domain" description="Isochorismatase-like" evidence="2">
    <location>
        <begin position="7"/>
        <end position="176"/>
    </location>
</feature>
<dbReference type="RefSeq" id="WP_258813001.1">
    <property type="nucleotide sequence ID" value="NZ_JANUGU010000006.1"/>
</dbReference>
<dbReference type="SUPFAM" id="SSF52499">
    <property type="entry name" value="Isochorismatase-like hydrolases"/>
    <property type="match status" value="1"/>
</dbReference>
<dbReference type="Proteomes" id="UP001204621">
    <property type="component" value="Unassembled WGS sequence"/>
</dbReference>
<dbReference type="PANTHER" id="PTHR43540">
    <property type="entry name" value="PEROXYUREIDOACRYLATE/UREIDOACRYLATE AMIDOHYDROLASE-RELATED"/>
    <property type="match status" value="1"/>
</dbReference>
<reference evidence="3 4" key="1">
    <citation type="submission" date="2022-08" db="EMBL/GenBank/DDBJ databases">
        <title>Reclassification of Massilia species as members of the genera Telluria, Duganella, Pseudoduganella, Mokoshia gen. nov. and Zemynaea gen. nov. using orthogonal and non-orthogonal genome-based approaches.</title>
        <authorList>
            <person name="Bowman J.P."/>
        </authorList>
    </citation>
    <scope>NUCLEOTIDE SEQUENCE [LARGE SCALE GENOMIC DNA]</scope>
    <source>
        <strain evidence="3 4">JCM 31606</strain>
    </source>
</reference>
<sequence length="213" mass="22801">MDQARRALIVIDVQNEYTTGRLPIEYPDLGTSLANIGAAMDAAQRHQVPVVLVQETAPRGSPAFAKGSHGWQLHDQVAYRQHDHYVEKSLPSAFAGTDLMEWIGARGIDTVTLAGYMTHNGIASTAFAALHAGLAVEVLEDATGSVPYSNWAGSASARQIHETFMIVLQSRFAAVLPSAEWVRLLASGGRPERDSIVGSHQRARNACLSGAAA</sequence>
<gene>
    <name evidence="3" type="ORF">NX778_17175</name>
</gene>
<comment type="caution">
    <text evidence="3">The sequence shown here is derived from an EMBL/GenBank/DDBJ whole genome shotgun (WGS) entry which is preliminary data.</text>
</comment>
<dbReference type="Pfam" id="PF00857">
    <property type="entry name" value="Isochorismatase"/>
    <property type="match status" value="1"/>
</dbReference>
<dbReference type="GO" id="GO:0016787">
    <property type="term" value="F:hydrolase activity"/>
    <property type="evidence" value="ECO:0007669"/>
    <property type="project" value="UniProtKB-KW"/>
</dbReference>
<dbReference type="Gene3D" id="3.40.50.850">
    <property type="entry name" value="Isochorismatase-like"/>
    <property type="match status" value="1"/>
</dbReference>
<dbReference type="CDD" id="cd01014">
    <property type="entry name" value="nicotinamidase_related"/>
    <property type="match status" value="1"/>
</dbReference>
<dbReference type="EMBL" id="JANUGU010000006">
    <property type="protein sequence ID" value="MCS0659807.1"/>
    <property type="molecule type" value="Genomic_DNA"/>
</dbReference>
<dbReference type="InterPro" id="IPR036380">
    <property type="entry name" value="Isochorismatase-like_sf"/>
</dbReference>
<keyword evidence="1 3" id="KW-0378">Hydrolase</keyword>
<dbReference type="PANTHER" id="PTHR43540:SF6">
    <property type="entry name" value="ISOCHORISMATASE-LIKE DOMAIN-CONTAINING PROTEIN"/>
    <property type="match status" value="1"/>
</dbReference>